<sequence length="93" mass="10766">MTYHLVLTGKFKKGLKQAKKRGLNIALLDSIVEKLLHGIPLEEKNRDHELKGELKNFRECHIQPDWLLIYLLENDILTLTLVDTGTHADLFDM</sequence>
<dbReference type="NCBIfam" id="TIGR02385">
    <property type="entry name" value="RelE_StbE"/>
    <property type="match status" value="1"/>
</dbReference>
<dbReference type="AlphaFoldDB" id="A0A2V3XVK9"/>
<dbReference type="GO" id="GO:0006402">
    <property type="term" value="P:mRNA catabolic process"/>
    <property type="evidence" value="ECO:0007669"/>
    <property type="project" value="TreeGrafter"/>
</dbReference>
<keyword evidence="1" id="KW-1277">Toxin-antitoxin system</keyword>
<evidence type="ECO:0000313" key="4">
    <source>
        <dbReference type="Proteomes" id="UP000248057"/>
    </source>
</evidence>
<keyword evidence="4" id="KW-1185">Reference proteome</keyword>
<dbReference type="PIRSF" id="PIRSF006156">
    <property type="entry name" value="YafQ"/>
    <property type="match status" value="1"/>
</dbReference>
<dbReference type="InterPro" id="IPR035093">
    <property type="entry name" value="RelE/ParE_toxin_dom_sf"/>
</dbReference>
<dbReference type="InterPro" id="IPR007712">
    <property type="entry name" value="RelE/ParE_toxin"/>
</dbReference>
<evidence type="ECO:0000256" key="1">
    <source>
        <dbReference type="ARBA" id="ARBA00022649"/>
    </source>
</evidence>
<dbReference type="RefSeq" id="WP_110326592.1">
    <property type="nucleotide sequence ID" value="NZ_QJKD01000029.1"/>
</dbReference>
<dbReference type="Pfam" id="PF15738">
    <property type="entry name" value="YafQ_toxin"/>
    <property type="match status" value="1"/>
</dbReference>
<dbReference type="InterPro" id="IPR004386">
    <property type="entry name" value="Toxin_YafQ-like"/>
</dbReference>
<dbReference type="Proteomes" id="UP000248057">
    <property type="component" value="Unassembled WGS sequence"/>
</dbReference>
<accession>A0A2V3XVK9</accession>
<dbReference type="PANTHER" id="PTHR40588:SF1">
    <property type="entry name" value="MRNA INTERFERASE TOXIN YAFQ"/>
    <property type="match status" value="1"/>
</dbReference>
<evidence type="ECO:0000313" key="3">
    <source>
        <dbReference type="EMBL" id="PXX43695.1"/>
    </source>
</evidence>
<dbReference type="PANTHER" id="PTHR40588">
    <property type="entry name" value="MRNA INTERFERASE TOXIN YAFQ"/>
    <property type="match status" value="1"/>
</dbReference>
<dbReference type="GeneID" id="86064957"/>
<name>A0A2V3XVK9_9FIRM</name>
<protein>
    <submittedName>
        <fullName evidence="3">mRNA interferase YafQ</fullName>
    </submittedName>
</protein>
<dbReference type="EMBL" id="QJKD01000029">
    <property type="protein sequence ID" value="PXX43695.1"/>
    <property type="molecule type" value="Genomic_DNA"/>
</dbReference>
<comment type="caution">
    <text evidence="3">The sequence shown here is derived from an EMBL/GenBank/DDBJ whole genome shotgun (WGS) entry which is preliminary data.</text>
</comment>
<dbReference type="GO" id="GO:0006415">
    <property type="term" value="P:translational termination"/>
    <property type="evidence" value="ECO:0007669"/>
    <property type="project" value="TreeGrafter"/>
</dbReference>
<feature type="active site" description="Proton donor" evidence="2">
    <location>
        <position position="87"/>
    </location>
</feature>
<organism evidence="3 4">
    <name type="scientific">Hungatella effluvii</name>
    <dbReference type="NCBI Taxonomy" id="1096246"/>
    <lineage>
        <taxon>Bacteria</taxon>
        <taxon>Bacillati</taxon>
        <taxon>Bacillota</taxon>
        <taxon>Clostridia</taxon>
        <taxon>Lachnospirales</taxon>
        <taxon>Lachnospiraceae</taxon>
        <taxon>Hungatella</taxon>
    </lineage>
</organism>
<dbReference type="Gene3D" id="3.30.2310.20">
    <property type="entry name" value="RelE-like"/>
    <property type="match status" value="1"/>
</dbReference>
<reference evidence="3 4" key="1">
    <citation type="submission" date="2018-05" db="EMBL/GenBank/DDBJ databases">
        <title>Genomic Encyclopedia of Type Strains, Phase IV (KMG-IV): sequencing the most valuable type-strain genomes for metagenomic binning, comparative biology and taxonomic classification.</title>
        <authorList>
            <person name="Goeker M."/>
        </authorList>
    </citation>
    <scope>NUCLEOTIDE SEQUENCE [LARGE SCALE GENOMIC DNA]</scope>
    <source>
        <strain evidence="3 4">DSM 24995</strain>
    </source>
</reference>
<gene>
    <name evidence="3" type="ORF">DFR60_1292</name>
</gene>
<dbReference type="GO" id="GO:0004521">
    <property type="term" value="F:RNA endonuclease activity"/>
    <property type="evidence" value="ECO:0007669"/>
    <property type="project" value="TreeGrafter"/>
</dbReference>
<evidence type="ECO:0000256" key="2">
    <source>
        <dbReference type="PIRSR" id="PIRSR006156-1"/>
    </source>
</evidence>
<dbReference type="SUPFAM" id="SSF143011">
    <property type="entry name" value="RelE-like"/>
    <property type="match status" value="1"/>
</dbReference>
<proteinExistence type="predicted"/>